<dbReference type="Proteomes" id="UP000002648">
    <property type="component" value="Unassembled WGS sequence"/>
</dbReference>
<reference evidence="1 2" key="1">
    <citation type="submission" date="2012-03" db="EMBL/GenBank/DDBJ databases">
        <title>The Genome Sequence of Bartonella taylorii 8TBB.</title>
        <authorList>
            <consortium name="The Broad Institute Genome Sequencing Platform"/>
            <consortium name="The Broad Institute Genome Sequencing Center for Infectious Disease"/>
            <person name="Feldgarden M."/>
            <person name="Kirby J."/>
            <person name="Kosoy M."/>
            <person name="Birtles R."/>
            <person name="Probert W.S."/>
            <person name="Chiaraviglio L."/>
            <person name="Young S.K."/>
            <person name="Zeng Q."/>
            <person name="Gargeya S."/>
            <person name="Fitzgerald M."/>
            <person name="Haas B."/>
            <person name="Abouelleil A."/>
            <person name="Alvarado L."/>
            <person name="Arachchi H.M."/>
            <person name="Berlin A."/>
            <person name="Chapman S.B."/>
            <person name="Gearin G."/>
            <person name="Goldberg J."/>
            <person name="Griggs A."/>
            <person name="Gujja S."/>
            <person name="Hansen M."/>
            <person name="Heiman D."/>
            <person name="Howarth C."/>
            <person name="Larimer J."/>
            <person name="Lui A."/>
            <person name="MacDonald P.J.P."/>
            <person name="McCowen C."/>
            <person name="Montmayeur A."/>
            <person name="Murphy C."/>
            <person name="Neiman D."/>
            <person name="Pearson M."/>
            <person name="Priest M."/>
            <person name="Roberts A."/>
            <person name="Saif S."/>
            <person name="Shea T."/>
            <person name="Sisk P."/>
            <person name="Stolte C."/>
            <person name="Sykes S."/>
            <person name="Wortman J."/>
            <person name="Nusbaum C."/>
            <person name="Birren B."/>
        </authorList>
    </citation>
    <scope>NUCLEOTIDE SEQUENCE [LARGE SCALE GENOMIC DNA]</scope>
    <source>
        <strain evidence="1 2">8TBB</strain>
    </source>
</reference>
<keyword evidence="2" id="KW-1185">Reference proteome</keyword>
<protein>
    <submittedName>
        <fullName evidence="1">Uncharacterized protein</fullName>
    </submittedName>
</protein>
<proteinExistence type="predicted"/>
<accession>A0A9P2RYD4</accession>
<name>A0A9P2RYD4_BARTA</name>
<comment type="caution">
    <text evidence="1">The sequence shown here is derived from an EMBL/GenBank/DDBJ whole genome shotgun (WGS) entry which is preliminary data.</text>
</comment>
<sequence length="144" mass="16877">MLQEWLAPLCRSLWLDDVIIAAHFRSHQSKIELFQTRAKCVFLDYYCDKLQAQFLKVTPLWTGLKYCILWGHSPAHAFLCRLIERLALLPKPLRVVHVFGSNTEDKIISGCAHHNKIDATSVKLGWERRPNGWRWSTRKVFMIM</sequence>
<dbReference type="EMBL" id="AIMD01000049">
    <property type="protein sequence ID" value="EJF92947.1"/>
    <property type="molecule type" value="Genomic_DNA"/>
</dbReference>
<gene>
    <name evidence="1" type="ORF">ME9_01389</name>
</gene>
<dbReference type="AlphaFoldDB" id="A0A9P2RYD4"/>
<evidence type="ECO:0000313" key="2">
    <source>
        <dbReference type="Proteomes" id="UP000002648"/>
    </source>
</evidence>
<organism evidence="1 2">
    <name type="scientific">Bartonella taylorii 8TBB</name>
    <dbReference type="NCBI Taxonomy" id="1094560"/>
    <lineage>
        <taxon>Bacteria</taxon>
        <taxon>Pseudomonadati</taxon>
        <taxon>Pseudomonadota</taxon>
        <taxon>Alphaproteobacteria</taxon>
        <taxon>Hyphomicrobiales</taxon>
        <taxon>Bartonellaceae</taxon>
        <taxon>Bartonella</taxon>
    </lineage>
</organism>
<evidence type="ECO:0000313" key="1">
    <source>
        <dbReference type="EMBL" id="EJF92947.1"/>
    </source>
</evidence>